<dbReference type="KEGG" id="aol:S58_03020"/>
<dbReference type="AlphaFoldDB" id="M4Z0B8"/>
<feature type="transmembrane region" description="Helical" evidence="6">
    <location>
        <begin position="43"/>
        <end position="66"/>
    </location>
</feature>
<feature type="compositionally biased region" description="Pro residues" evidence="5">
    <location>
        <begin position="536"/>
        <end position="546"/>
    </location>
</feature>
<dbReference type="GO" id="GO:0016020">
    <property type="term" value="C:membrane"/>
    <property type="evidence" value="ECO:0007669"/>
    <property type="project" value="UniProtKB-SubCell"/>
</dbReference>
<dbReference type="PATRIC" id="fig|1245469.3.peg.302"/>
<accession>M4Z0B8</accession>
<dbReference type="RefSeq" id="WP_015663457.1">
    <property type="nucleotide sequence ID" value="NC_020453.1"/>
</dbReference>
<dbReference type="STRING" id="1245469.S58_03020"/>
<evidence type="ECO:0000313" key="9">
    <source>
        <dbReference type="Proteomes" id="UP000011841"/>
    </source>
</evidence>
<comment type="subcellular location">
    <subcellularLocation>
        <location evidence="1">Membrane</location>
    </subcellularLocation>
</comment>
<sequence>MFRIVIFLILVGLAAAGSAWVAEQTGDVVLNWGPWRIAMTLPVFVLALGLTIAACVLVWNLISALLRAPGRIRRGHRARRHQRGRHAITHGLLAIGHGDSTAARQHADTAKRLAGDDPLTLLLHAQAAQLEGDRDGARRAFRAMAERHDTRLLGLRGLFIEAQRADDAYAAVMIADEALRLAPNATWASHAVLGFRCAQADWNGALAILDGNYTAGMIDKPAYRRQRGVLLTARAIALETENRDLARSSAMEAVKLAPTLVPAAVLAAKFESEAHQVRRAMKIIEAAWAACPHPDLADAYAHVRLGDSATQRLSRIENLAARTPGHVEGALALARAAIDAAEYARARAALAPFTDDPTQRVAMLMAELERTEHGDAGKAREWTLRAVRARHDPAWTADGYVSDHWRPISPVTGRLDAFQWQTPVASLPSERNSVIESSEFAEAVLAPPGRPAIPDGLVEPPREVAAAPVVIAPTLQDNVPQRPAEATTPEPTLDKAVEDPVDNPVDRPVDIPVEKVGDSRLVETTNGLIEVTAVTPSPPAAEPAPPLQAAAPSEAEADADPVEEIDTVAVTAKPAETAATAPTPLFRNRTDLAKPPETPIQAIVPIMRPPDDPGVDDEDQPRDEFAEQIAPKAQAGGWRGFWQRFGG</sequence>
<evidence type="ECO:0000256" key="5">
    <source>
        <dbReference type="SAM" id="MobiDB-lite"/>
    </source>
</evidence>
<dbReference type="InterPro" id="IPR010817">
    <property type="entry name" value="HemY_N"/>
</dbReference>
<gene>
    <name evidence="8" type="ORF">S58_03020</name>
</gene>
<dbReference type="eggNOG" id="COG3898">
    <property type="taxonomic scope" value="Bacteria"/>
</dbReference>
<dbReference type="Gene3D" id="1.25.40.10">
    <property type="entry name" value="Tetratricopeptide repeat domain"/>
    <property type="match status" value="1"/>
</dbReference>
<evidence type="ECO:0000256" key="6">
    <source>
        <dbReference type="SAM" id="Phobius"/>
    </source>
</evidence>
<keyword evidence="9" id="KW-1185">Reference proteome</keyword>
<dbReference type="InterPro" id="IPR016982">
    <property type="entry name" value="Mms48"/>
</dbReference>
<evidence type="ECO:0000256" key="3">
    <source>
        <dbReference type="ARBA" id="ARBA00022989"/>
    </source>
</evidence>
<protein>
    <submittedName>
        <fullName evidence="8">HemY domain-containing protein</fullName>
    </submittedName>
</protein>
<dbReference type="Proteomes" id="UP000011841">
    <property type="component" value="Chromosome"/>
</dbReference>
<organism evidence="8 9">
    <name type="scientific">Bradyrhizobium oligotrophicum S58</name>
    <dbReference type="NCBI Taxonomy" id="1245469"/>
    <lineage>
        <taxon>Bacteria</taxon>
        <taxon>Pseudomonadati</taxon>
        <taxon>Pseudomonadota</taxon>
        <taxon>Alphaproteobacteria</taxon>
        <taxon>Hyphomicrobiales</taxon>
        <taxon>Nitrobacteraceae</taxon>
        <taxon>Bradyrhizobium</taxon>
    </lineage>
</organism>
<keyword evidence="3 6" id="KW-1133">Transmembrane helix</keyword>
<evidence type="ECO:0000313" key="8">
    <source>
        <dbReference type="EMBL" id="BAM86319.1"/>
    </source>
</evidence>
<proteinExistence type="predicted"/>
<name>M4Z0B8_9BRAD</name>
<evidence type="ECO:0000259" key="7">
    <source>
        <dbReference type="Pfam" id="PF07219"/>
    </source>
</evidence>
<feature type="region of interest" description="Disordered" evidence="5">
    <location>
        <begin position="572"/>
        <end position="599"/>
    </location>
</feature>
<feature type="region of interest" description="Disordered" evidence="5">
    <location>
        <begin position="534"/>
        <end position="559"/>
    </location>
</feature>
<evidence type="ECO:0000256" key="4">
    <source>
        <dbReference type="ARBA" id="ARBA00023136"/>
    </source>
</evidence>
<dbReference type="OrthoDB" id="9798343at2"/>
<keyword evidence="4 6" id="KW-0472">Membrane</keyword>
<feature type="region of interest" description="Disordered" evidence="5">
    <location>
        <begin position="476"/>
        <end position="511"/>
    </location>
</feature>
<reference evidence="8 9" key="1">
    <citation type="journal article" date="2013" name="Appl. Environ. Microbiol.">
        <title>Genome analysis suggests that the soil oligotrophic bacterium Agromonas oligotrophica (Bradyrhizobium oligotrophicum) is a nitrogen-fixing symbiont of Aeschynomene indica.</title>
        <authorList>
            <person name="Okubo T."/>
            <person name="Fukushima S."/>
            <person name="Itakura M."/>
            <person name="Oshima K."/>
            <person name="Longtonglang A."/>
            <person name="Teaumroong N."/>
            <person name="Mitsui H."/>
            <person name="Hattori M."/>
            <person name="Hattori R."/>
            <person name="Hattori T."/>
            <person name="Minamisawa K."/>
        </authorList>
    </citation>
    <scope>NUCLEOTIDE SEQUENCE [LARGE SCALE GENOMIC DNA]</scope>
    <source>
        <strain evidence="8 9">S58</strain>
    </source>
</reference>
<evidence type="ECO:0000256" key="1">
    <source>
        <dbReference type="ARBA" id="ARBA00004370"/>
    </source>
</evidence>
<dbReference type="GeneID" id="301814316"/>
<dbReference type="InterPro" id="IPR011990">
    <property type="entry name" value="TPR-like_helical_dom_sf"/>
</dbReference>
<dbReference type="HOGENOM" id="CLU_028454_0_0_5"/>
<dbReference type="PIRSF" id="PIRSF031802">
    <property type="entry name" value="UCP031802"/>
    <property type="match status" value="1"/>
</dbReference>
<feature type="compositionally biased region" description="Basic and acidic residues" evidence="5">
    <location>
        <begin position="492"/>
        <end position="511"/>
    </location>
</feature>
<dbReference type="Pfam" id="PF07219">
    <property type="entry name" value="HemY_N"/>
    <property type="match status" value="1"/>
</dbReference>
<evidence type="ECO:0000256" key="2">
    <source>
        <dbReference type="ARBA" id="ARBA00022692"/>
    </source>
</evidence>
<dbReference type="EMBL" id="AP012603">
    <property type="protein sequence ID" value="BAM86319.1"/>
    <property type="molecule type" value="Genomic_DNA"/>
</dbReference>
<feature type="domain" description="HemY N-terminal" evidence="7">
    <location>
        <begin position="26"/>
        <end position="132"/>
    </location>
</feature>
<feature type="compositionally biased region" description="Low complexity" evidence="5">
    <location>
        <begin position="572"/>
        <end position="584"/>
    </location>
</feature>
<keyword evidence="2 6" id="KW-0812">Transmembrane</keyword>